<geneLocation type="plasmid" evidence="1">
    <name>TP114</name>
</geneLocation>
<reference evidence="1" key="1">
    <citation type="submission" date="2017-07" db="EMBL/GenBank/DDBJ databases">
        <title>Complete nucleotide sequence of the IncI2 conjugative plasmid TP114.</title>
        <authorList>
            <person name="Neil K."/>
            <person name="Matteau D."/>
            <person name="Rodrigue S."/>
        </authorList>
    </citation>
    <scope>NUCLEOTIDE SEQUENCE</scope>
    <source>
        <strain evidence="1">K-12</strain>
        <plasmid evidence="1">TP114</plasmid>
    </source>
</reference>
<accession>A0A223DQX7</accession>
<dbReference type="EMBL" id="MF521836">
    <property type="protein sequence ID" value="ASS85387.1"/>
    <property type="molecule type" value="Genomic_DNA"/>
</dbReference>
<organism evidence="1">
    <name type="scientific">Escherichia coli str. K-12 substr. MG1655</name>
    <dbReference type="NCBI Taxonomy" id="511145"/>
    <lineage>
        <taxon>Bacteria</taxon>
        <taxon>Pseudomonadati</taxon>
        <taxon>Pseudomonadota</taxon>
        <taxon>Gammaproteobacteria</taxon>
        <taxon>Enterobacterales</taxon>
        <taxon>Enterobacteriaceae</taxon>
        <taxon>Escherichia</taxon>
    </lineage>
</organism>
<proteinExistence type="predicted"/>
<protein>
    <submittedName>
        <fullName evidence="1">Uncharacterized protein</fullName>
    </submittedName>
</protein>
<keyword evidence="1" id="KW-0614">Plasmid</keyword>
<name>A0A223DQX7_ECOLI</name>
<sequence length="51" mass="5937">MMIYFYLVQCNIRDFETQRGSRHMKIRPDQHHSGAPKEGIFAAVTSLERVA</sequence>
<evidence type="ECO:0000313" key="1">
    <source>
        <dbReference type="EMBL" id="ASS85387.1"/>
    </source>
</evidence>
<dbReference type="AlphaFoldDB" id="A0A223DQX7"/>